<organism evidence="3">
    <name type="scientific">Acromyrmex echinatior</name>
    <name type="common">Panamanian leafcutter ant</name>
    <name type="synonym">Acromyrmex octospinosus echinatior</name>
    <dbReference type="NCBI Taxonomy" id="103372"/>
    <lineage>
        <taxon>Eukaryota</taxon>
        <taxon>Metazoa</taxon>
        <taxon>Ecdysozoa</taxon>
        <taxon>Arthropoda</taxon>
        <taxon>Hexapoda</taxon>
        <taxon>Insecta</taxon>
        <taxon>Pterygota</taxon>
        <taxon>Neoptera</taxon>
        <taxon>Endopterygota</taxon>
        <taxon>Hymenoptera</taxon>
        <taxon>Apocrita</taxon>
        <taxon>Aculeata</taxon>
        <taxon>Formicoidea</taxon>
        <taxon>Formicidae</taxon>
        <taxon>Myrmicinae</taxon>
        <taxon>Acromyrmex</taxon>
    </lineage>
</organism>
<dbReference type="AlphaFoldDB" id="F4X063"/>
<accession>F4X063</accession>
<keyword evidence="3" id="KW-1185">Reference proteome</keyword>
<evidence type="ECO:0000256" key="1">
    <source>
        <dbReference type="SAM" id="MobiDB-lite"/>
    </source>
</evidence>
<name>F4X063_ACREC</name>
<feature type="region of interest" description="Disordered" evidence="1">
    <location>
        <begin position="86"/>
        <end position="110"/>
    </location>
</feature>
<evidence type="ECO:0000313" key="2">
    <source>
        <dbReference type="EMBL" id="EGI60128.1"/>
    </source>
</evidence>
<gene>
    <name evidence="2" type="ORF">G5I_11670</name>
</gene>
<reference evidence="2" key="1">
    <citation type="submission" date="2011-02" db="EMBL/GenBank/DDBJ databases">
        <title>The genome of the leaf-cutting ant Acromyrmex echinatior suggests key adaptations to social evolution and fungus farming.</title>
        <authorList>
            <person name="Nygaard S."/>
            <person name="Zhang G."/>
        </authorList>
    </citation>
    <scope>NUCLEOTIDE SEQUENCE</scope>
</reference>
<evidence type="ECO:0000313" key="3">
    <source>
        <dbReference type="Proteomes" id="UP000007755"/>
    </source>
</evidence>
<feature type="region of interest" description="Disordered" evidence="1">
    <location>
        <begin position="28"/>
        <end position="55"/>
    </location>
</feature>
<sequence length="240" mass="26376">MNERMAHFLTAPYMSIYYNAGSAEIPPRTEGETALSDDVHPSPVSPAPTKQEPDVSIHRTDLFSTTRPMGLTSKRERKRRGFEYSVTTKHRFHRRESDNTDGGKSSLSPLADSESRFSLLFLSSVNPSLSPLAVPLSNVSLDLRANSLLSLPVESRPPGLQSASGHCWPPRARTSGIVLPVQPDHLSSRKGMDVKDARKAQRRFYVLIRTSSTIGVNVTAEDDDVSSLAWLISSSEEEGA</sequence>
<dbReference type="InParanoid" id="F4X063"/>
<dbReference type="EMBL" id="GL888493">
    <property type="protein sequence ID" value="EGI60128.1"/>
    <property type="molecule type" value="Genomic_DNA"/>
</dbReference>
<proteinExistence type="predicted"/>
<protein>
    <submittedName>
        <fullName evidence="2">Uncharacterized protein</fullName>
    </submittedName>
</protein>
<dbReference type="Proteomes" id="UP000007755">
    <property type="component" value="Unassembled WGS sequence"/>
</dbReference>